<dbReference type="PANTHER" id="PTHR42686:SF1">
    <property type="entry name" value="GH17980P-RELATED"/>
    <property type="match status" value="1"/>
</dbReference>
<dbReference type="Gene3D" id="3.20.20.100">
    <property type="entry name" value="NADP-dependent oxidoreductase domain"/>
    <property type="match status" value="1"/>
</dbReference>
<dbReference type="SUPFAM" id="SSF51430">
    <property type="entry name" value="NAD(P)-linked oxidoreductase"/>
    <property type="match status" value="1"/>
</dbReference>
<dbReference type="InterPro" id="IPR036812">
    <property type="entry name" value="NAD(P)_OxRdtase_dom_sf"/>
</dbReference>
<dbReference type="InterPro" id="IPR023210">
    <property type="entry name" value="NADP_OxRdtase_dom"/>
</dbReference>
<dbReference type="RefSeq" id="WP_120258578.1">
    <property type="nucleotide sequence ID" value="NZ_RAPY01000001.1"/>
</dbReference>
<dbReference type="PANTHER" id="PTHR42686">
    <property type="entry name" value="GH17980P-RELATED"/>
    <property type="match status" value="1"/>
</dbReference>
<accession>A0A420BJS5</accession>
<gene>
    <name evidence="2" type="ORF">DFQ12_1847</name>
</gene>
<comment type="caution">
    <text evidence="2">The sequence shown here is derived from an EMBL/GenBank/DDBJ whole genome shotgun (WGS) entry which is preliminary data.</text>
</comment>
<dbReference type="InterPro" id="IPR020471">
    <property type="entry name" value="AKR"/>
</dbReference>
<dbReference type="AlphaFoldDB" id="A0A420BJS5"/>
<dbReference type="EMBL" id="RAPY01000001">
    <property type="protein sequence ID" value="RKE56973.1"/>
    <property type="molecule type" value="Genomic_DNA"/>
</dbReference>
<dbReference type="CDD" id="cd19090">
    <property type="entry name" value="AKR_AKR15A-like"/>
    <property type="match status" value="1"/>
</dbReference>
<keyword evidence="3" id="KW-1185">Reference proteome</keyword>
<reference evidence="2 3" key="1">
    <citation type="submission" date="2018-09" db="EMBL/GenBank/DDBJ databases">
        <title>Genomic Encyclopedia of Type Strains, Phase III (KMG-III): the genomes of soil and plant-associated and newly described type strains.</title>
        <authorList>
            <person name="Whitman W."/>
        </authorList>
    </citation>
    <scope>NUCLEOTIDE SEQUENCE [LARGE SCALE GENOMIC DNA]</scope>
    <source>
        <strain evidence="2 3">CECT 7938</strain>
    </source>
</reference>
<evidence type="ECO:0000259" key="1">
    <source>
        <dbReference type="Pfam" id="PF00248"/>
    </source>
</evidence>
<proteinExistence type="predicted"/>
<protein>
    <submittedName>
        <fullName evidence="2">D-threo-aldose 1-dehydrogenase</fullName>
    </submittedName>
</protein>
<evidence type="ECO:0000313" key="2">
    <source>
        <dbReference type="EMBL" id="RKE56973.1"/>
    </source>
</evidence>
<evidence type="ECO:0000313" key="3">
    <source>
        <dbReference type="Proteomes" id="UP000286246"/>
    </source>
</evidence>
<dbReference type="GO" id="GO:0016491">
    <property type="term" value="F:oxidoreductase activity"/>
    <property type="evidence" value="ECO:0007669"/>
    <property type="project" value="InterPro"/>
</dbReference>
<dbReference type="Proteomes" id="UP000286246">
    <property type="component" value="Unassembled WGS sequence"/>
</dbReference>
<feature type="domain" description="NADP-dependent oxidoreductase" evidence="1">
    <location>
        <begin position="9"/>
        <end position="283"/>
    </location>
</feature>
<dbReference type="GO" id="GO:0005829">
    <property type="term" value="C:cytosol"/>
    <property type="evidence" value="ECO:0007669"/>
    <property type="project" value="TreeGrafter"/>
</dbReference>
<dbReference type="Pfam" id="PF00248">
    <property type="entry name" value="Aldo_ket_red"/>
    <property type="match status" value="1"/>
</dbReference>
<dbReference type="PRINTS" id="PR00069">
    <property type="entry name" value="ALDKETRDTASE"/>
</dbReference>
<name>A0A420BJS5_SPHD1</name>
<dbReference type="OrthoDB" id="9773828at2"/>
<organism evidence="2 3">
    <name type="scientific">Sphingobacterium detergens</name>
    <dbReference type="NCBI Taxonomy" id="1145106"/>
    <lineage>
        <taxon>Bacteria</taxon>
        <taxon>Pseudomonadati</taxon>
        <taxon>Bacteroidota</taxon>
        <taxon>Sphingobacteriia</taxon>
        <taxon>Sphingobacteriales</taxon>
        <taxon>Sphingobacteriaceae</taxon>
        <taxon>Sphingobacterium</taxon>
    </lineage>
</organism>
<sequence>MYNQGIDRVILGTAGLGGAWGAVDEEESVQTIFDALSHGIMALDTAPAYGRAEHFVGIALKQWAGVKPAISTKVGRLKGDTATEARYDYSKRGMERSLEDSLARLGIPQVDVLFLHEPAVVAPEMAEGVVRQMLRFKEQGLAKQIGLGGNLPEWFRPFFVEGQFDVLMEYNRLNACNLDATHSTIPICVQAQKEYYAASPLNMGLLGCNFRQFSQSIPDWLGSKAVEQARRVHAIAERYGMLLDVMALRFLYTIPASFKIVIGAANQYQLNSSLNAISHGALPVAIYNEILQTFNENK</sequence>